<name>A0ABT0LBD7_9GAMM</name>
<feature type="domain" description="Multidrug resistance protein MdtA-like C-terminal permuted SH3" evidence="5">
    <location>
        <begin position="356"/>
        <end position="397"/>
    </location>
</feature>
<dbReference type="Gene3D" id="1.10.287.470">
    <property type="entry name" value="Helix hairpin bin"/>
    <property type="match status" value="1"/>
</dbReference>
<evidence type="ECO:0000256" key="4">
    <source>
        <dbReference type="SAM" id="Phobius"/>
    </source>
</evidence>
<keyword evidence="2 3" id="KW-0175">Coiled coil</keyword>
<dbReference type="InterPro" id="IPR050465">
    <property type="entry name" value="UPF0194_transport"/>
</dbReference>
<dbReference type="Pfam" id="PF25967">
    <property type="entry name" value="RND-MFP_C"/>
    <property type="match status" value="1"/>
</dbReference>
<dbReference type="Gene3D" id="2.40.50.100">
    <property type="match status" value="1"/>
</dbReference>
<dbReference type="Gene3D" id="2.40.420.20">
    <property type="match status" value="1"/>
</dbReference>
<keyword evidence="7" id="KW-1185">Reference proteome</keyword>
<accession>A0ABT0LBD7</accession>
<dbReference type="PANTHER" id="PTHR32347:SF23">
    <property type="entry name" value="BLL5650 PROTEIN"/>
    <property type="match status" value="1"/>
</dbReference>
<keyword evidence="4" id="KW-0812">Transmembrane</keyword>
<dbReference type="RefSeq" id="WP_248939940.1">
    <property type="nucleotide sequence ID" value="NZ_JAKIKS010000028.1"/>
</dbReference>
<dbReference type="Gene3D" id="2.40.30.170">
    <property type="match status" value="1"/>
</dbReference>
<proteinExistence type="predicted"/>
<evidence type="ECO:0000256" key="1">
    <source>
        <dbReference type="ARBA" id="ARBA00004196"/>
    </source>
</evidence>
<evidence type="ECO:0000256" key="3">
    <source>
        <dbReference type="SAM" id="Coils"/>
    </source>
</evidence>
<comment type="subcellular location">
    <subcellularLocation>
        <location evidence="1">Cell envelope</location>
    </subcellularLocation>
</comment>
<keyword evidence="4" id="KW-1133">Transmembrane helix</keyword>
<evidence type="ECO:0000256" key="2">
    <source>
        <dbReference type="ARBA" id="ARBA00023054"/>
    </source>
</evidence>
<dbReference type="SUPFAM" id="SSF111369">
    <property type="entry name" value="HlyD-like secretion proteins"/>
    <property type="match status" value="1"/>
</dbReference>
<dbReference type="PANTHER" id="PTHR32347">
    <property type="entry name" value="EFFLUX SYSTEM COMPONENT YKNX-RELATED"/>
    <property type="match status" value="1"/>
</dbReference>
<feature type="coiled-coil region" evidence="3">
    <location>
        <begin position="99"/>
        <end position="144"/>
    </location>
</feature>
<keyword evidence="4" id="KW-0472">Membrane</keyword>
<evidence type="ECO:0000313" key="6">
    <source>
        <dbReference type="EMBL" id="MCL1124662.1"/>
    </source>
</evidence>
<evidence type="ECO:0000259" key="5">
    <source>
        <dbReference type="Pfam" id="PF25967"/>
    </source>
</evidence>
<protein>
    <submittedName>
        <fullName evidence="6">HlyD family efflux transporter periplasmic adaptor subunit</fullName>
    </submittedName>
</protein>
<reference evidence="6 7" key="1">
    <citation type="submission" date="2022-01" db="EMBL/GenBank/DDBJ databases">
        <title>Whole genome-based taxonomy of the Shewanellaceae.</title>
        <authorList>
            <person name="Martin-Rodriguez A.J."/>
        </authorList>
    </citation>
    <scope>NUCLEOTIDE SEQUENCE [LARGE SCALE GENOMIC DNA]</scope>
    <source>
        <strain evidence="6 7">DSM 17177</strain>
    </source>
</reference>
<dbReference type="EMBL" id="JAKIKS010000028">
    <property type="protein sequence ID" value="MCL1124662.1"/>
    <property type="molecule type" value="Genomic_DNA"/>
</dbReference>
<gene>
    <name evidence="6" type="ORF">L2764_09265</name>
</gene>
<organism evidence="6 7">
    <name type="scientific">Shewanella surugensis</name>
    <dbReference type="NCBI Taxonomy" id="212020"/>
    <lineage>
        <taxon>Bacteria</taxon>
        <taxon>Pseudomonadati</taxon>
        <taxon>Pseudomonadota</taxon>
        <taxon>Gammaproteobacteria</taxon>
        <taxon>Alteromonadales</taxon>
        <taxon>Shewanellaceae</taxon>
        <taxon>Shewanella</taxon>
    </lineage>
</organism>
<feature type="transmembrane region" description="Helical" evidence="4">
    <location>
        <begin position="12"/>
        <end position="31"/>
    </location>
</feature>
<comment type="caution">
    <text evidence="6">The sequence shown here is derived from an EMBL/GenBank/DDBJ whole genome shotgun (WGS) entry which is preliminary data.</text>
</comment>
<dbReference type="InterPro" id="IPR058627">
    <property type="entry name" value="MdtA-like_C"/>
</dbReference>
<dbReference type="Proteomes" id="UP001203423">
    <property type="component" value="Unassembled WGS sequence"/>
</dbReference>
<evidence type="ECO:0000313" key="7">
    <source>
        <dbReference type="Proteomes" id="UP001203423"/>
    </source>
</evidence>
<sequence>MRWITQKTVFSGLILTSAMLIIAGWLLGFSGNKDYIAANSINISQVQSGDFAQEVTGYGTLQSLYQRSITATTTAVVDSIHLKPGAVVEANTLIITLKNTQLEVALQQALGELKNSKTQKRKLILEQQREVLAQQSELSEYQANAEMASLQAEAEAPLAKLGVISAVEAKKGRLQAKQLQQKLVFELQKLDKLKQAHKEYLSIQDEVILQAQASFNNAKYQLDQLVVKAGIKGVLQSLPVSLGQSVNLGDKLAHVGSLSALIAEISVPQMLANLVQLNGLAEIDTRHGLVEGKIIRIAPVVENGAVRVDIQLPEDLSSDIRPLQMVDAVIFGQSRLQVSFIDTPQGVNENSVQSIFKLVSEDEGVLTEVKFGQISGKRIEVISGLIPGDKVVVAGIDPSDATQIQLTY</sequence>